<evidence type="ECO:0000256" key="1">
    <source>
        <dbReference type="ARBA" id="ARBA00010839"/>
    </source>
</evidence>
<feature type="domain" description="YchJ-like middle NTF2-like" evidence="3">
    <location>
        <begin position="44"/>
        <end position="138"/>
    </location>
</feature>
<dbReference type="InterPro" id="IPR032710">
    <property type="entry name" value="NTF2-like_dom_sf"/>
</dbReference>
<dbReference type="InterPro" id="IPR004027">
    <property type="entry name" value="SEC_C_motif"/>
</dbReference>
<protein>
    <recommendedName>
        <fullName evidence="2">UPF0225 protein K7862_17570</fullName>
    </recommendedName>
</protein>
<dbReference type="Pfam" id="PF17775">
    <property type="entry name" value="YchJ_M-like"/>
    <property type="match status" value="1"/>
</dbReference>
<dbReference type="EMBL" id="JAINZZ010000019">
    <property type="protein sequence ID" value="MBY8879430.1"/>
    <property type="molecule type" value="Genomic_DNA"/>
</dbReference>
<keyword evidence="5" id="KW-1185">Reference proteome</keyword>
<comment type="similarity">
    <text evidence="1 2">Belongs to the UPF0225 family.</text>
</comment>
<dbReference type="HAMAP" id="MF_00612">
    <property type="entry name" value="UPF0225"/>
    <property type="match status" value="1"/>
</dbReference>
<gene>
    <name evidence="4" type="ORF">K7862_17570</name>
</gene>
<evidence type="ECO:0000259" key="3">
    <source>
        <dbReference type="Pfam" id="PF17775"/>
    </source>
</evidence>
<dbReference type="PANTHER" id="PTHR33747">
    <property type="entry name" value="UPF0225 PROTEIN SCO1677"/>
    <property type="match status" value="1"/>
</dbReference>
<organism evidence="4 5">
    <name type="scientific">Actinacidiphila acidipaludis</name>
    <dbReference type="NCBI Taxonomy" id="2873382"/>
    <lineage>
        <taxon>Bacteria</taxon>
        <taxon>Bacillati</taxon>
        <taxon>Actinomycetota</taxon>
        <taxon>Actinomycetes</taxon>
        <taxon>Kitasatosporales</taxon>
        <taxon>Streptomycetaceae</taxon>
        <taxon>Actinacidiphila</taxon>
    </lineage>
</organism>
<dbReference type="RefSeq" id="WP_222963556.1">
    <property type="nucleotide sequence ID" value="NZ_JAINZZ010000019.1"/>
</dbReference>
<dbReference type="Gene3D" id="3.10.450.50">
    <property type="match status" value="1"/>
</dbReference>
<proteinExistence type="inferred from homology"/>
<accession>A0ABS7Q8F5</accession>
<dbReference type="Proteomes" id="UP000778578">
    <property type="component" value="Unassembled WGS sequence"/>
</dbReference>
<name>A0ABS7Q8F5_9ACTN</name>
<evidence type="ECO:0000313" key="4">
    <source>
        <dbReference type="EMBL" id="MBY8879430.1"/>
    </source>
</evidence>
<evidence type="ECO:0000313" key="5">
    <source>
        <dbReference type="Proteomes" id="UP000778578"/>
    </source>
</evidence>
<dbReference type="Pfam" id="PF02810">
    <property type="entry name" value="SEC-C"/>
    <property type="match status" value="1"/>
</dbReference>
<dbReference type="InterPro" id="IPR048469">
    <property type="entry name" value="YchJ-like_M"/>
</dbReference>
<reference evidence="4 5" key="1">
    <citation type="submission" date="2021-08" db="EMBL/GenBank/DDBJ databases">
        <title>WGS of actinomycetes from Thailand.</title>
        <authorList>
            <person name="Thawai C."/>
        </authorList>
    </citation>
    <scope>NUCLEOTIDE SEQUENCE [LARGE SCALE GENOMIC DNA]</scope>
    <source>
        <strain evidence="4 5">PLK6-54</strain>
    </source>
</reference>
<comment type="caution">
    <text evidence="4">The sequence shown here is derived from an EMBL/GenBank/DDBJ whole genome shotgun (WGS) entry which is preliminary data.</text>
</comment>
<dbReference type="SUPFAM" id="SSF54427">
    <property type="entry name" value="NTF2-like"/>
    <property type="match status" value="1"/>
</dbReference>
<evidence type="ECO:0000256" key="2">
    <source>
        <dbReference type="HAMAP-Rule" id="MF_00612"/>
    </source>
</evidence>
<dbReference type="PANTHER" id="PTHR33747:SF1">
    <property type="entry name" value="ADENYLATE CYCLASE-ASSOCIATED CAP C-TERMINAL DOMAIN-CONTAINING PROTEIN"/>
    <property type="match status" value="1"/>
</dbReference>
<dbReference type="InterPro" id="IPR023006">
    <property type="entry name" value="YchJ-like"/>
</dbReference>
<sequence length="143" mass="15185">MARRSARPSRPPRPAVPTMCPCGLGVPYADCCGAFHAGGATAPTAERLMRSRYSAFAVGDAGYLLRTWHPSTRPAHLDLDGSVRWTGLDILATTGGTAFHSEGTVEFAAHYRVGGEVGAQRECSRFLREGGGWFYLDGEGGPG</sequence>